<evidence type="ECO:0000313" key="6">
    <source>
        <dbReference type="Proteomes" id="UP000664357"/>
    </source>
</evidence>
<evidence type="ECO:0000313" key="5">
    <source>
        <dbReference type="EMBL" id="MEO1773226.1"/>
    </source>
</evidence>
<dbReference type="PANTHER" id="PTHR22604:SF105">
    <property type="entry name" value="TRANS-1,2-DIHYDROBENZENE-1,2-DIOL DEHYDROGENASE"/>
    <property type="match status" value="1"/>
</dbReference>
<dbReference type="InterPro" id="IPR050984">
    <property type="entry name" value="Gfo/Idh/MocA_domain"/>
</dbReference>
<evidence type="ECO:0000259" key="3">
    <source>
        <dbReference type="Pfam" id="PF01408"/>
    </source>
</evidence>
<dbReference type="InterPro" id="IPR055170">
    <property type="entry name" value="GFO_IDH_MocA-like_dom"/>
</dbReference>
<keyword evidence="2" id="KW-0560">Oxidoreductase</keyword>
<dbReference type="Pfam" id="PF22725">
    <property type="entry name" value="GFO_IDH_MocA_C3"/>
    <property type="match status" value="1"/>
</dbReference>
<evidence type="ECO:0000259" key="4">
    <source>
        <dbReference type="Pfam" id="PF22725"/>
    </source>
</evidence>
<proteinExistence type="inferred from homology"/>
<comment type="caution">
    <text evidence="5">The sequence shown here is derived from an EMBL/GenBank/DDBJ whole genome shotgun (WGS) entry which is preliminary data.</text>
</comment>
<evidence type="ECO:0008006" key="7">
    <source>
        <dbReference type="Google" id="ProtNLM"/>
    </source>
</evidence>
<dbReference type="InterPro" id="IPR000683">
    <property type="entry name" value="Gfo/Idh/MocA-like_OxRdtase_N"/>
</dbReference>
<gene>
    <name evidence="5" type="ORF">JZO67_005210</name>
</gene>
<accession>A0ABV0EX38</accession>
<evidence type="ECO:0000256" key="1">
    <source>
        <dbReference type="ARBA" id="ARBA00010928"/>
    </source>
</evidence>
<dbReference type="Proteomes" id="UP000664357">
    <property type="component" value="Unassembled WGS sequence"/>
</dbReference>
<name>A0ABV0EX38_9ENTE</name>
<sequence length="322" mass="36572">MKVGFIGIGAIADIMAREIKKIEGIDLIAAYGRTLEKAEEFAATHQVPFCTNQLEDFLNFPEIDLIYIATPHIYHYQYTREALQQNKHVLCEKPLALNHCEAAELFSLAKEKNLFLGEAFWTRFNPVFKELQKIQRNQLIGSFKFLITNIGGNSRTNQRLIDLQLGGGALMDTGIYGLNLLFETFGTDYNDYTTIVNIGETGVDLQHTLCFNYCNDSSGVLNATIQAKTLNGALISGEKGYIKIDHPSEFNQLEVFNEEREIIYYQQLPKGMTGYTYEWIAVKDCIEAGCTELEEVPPKFTLDLLTLTDQIRRDWGMNYPTD</sequence>
<feature type="domain" description="GFO/IDH/MocA-like oxidoreductase" evidence="4">
    <location>
        <begin position="129"/>
        <end position="242"/>
    </location>
</feature>
<organism evidence="5 6">
    <name type="scientific">Candidatus Enterococcus ferrettii</name>
    <dbReference type="NCBI Taxonomy" id="2815324"/>
    <lineage>
        <taxon>Bacteria</taxon>
        <taxon>Bacillati</taxon>
        <taxon>Bacillota</taxon>
        <taxon>Bacilli</taxon>
        <taxon>Lactobacillales</taxon>
        <taxon>Enterococcaceae</taxon>
        <taxon>Enterococcus</taxon>
    </lineage>
</organism>
<feature type="domain" description="Gfo/Idh/MocA-like oxidoreductase N-terminal" evidence="3">
    <location>
        <begin position="1"/>
        <end position="116"/>
    </location>
</feature>
<dbReference type="RefSeq" id="WP_207703190.1">
    <property type="nucleotide sequence ID" value="NZ_JAFREL020000008.1"/>
</dbReference>
<dbReference type="SUPFAM" id="SSF51735">
    <property type="entry name" value="NAD(P)-binding Rossmann-fold domains"/>
    <property type="match status" value="1"/>
</dbReference>
<dbReference type="Gene3D" id="3.40.50.720">
    <property type="entry name" value="NAD(P)-binding Rossmann-like Domain"/>
    <property type="match status" value="1"/>
</dbReference>
<protein>
    <recommendedName>
        <fullName evidence="7">Gfo/Idh/MocA family oxidoreductase</fullName>
    </recommendedName>
</protein>
<dbReference type="Pfam" id="PF01408">
    <property type="entry name" value="GFO_IDH_MocA"/>
    <property type="match status" value="1"/>
</dbReference>
<keyword evidence="6" id="KW-1185">Reference proteome</keyword>
<reference evidence="5 6" key="1">
    <citation type="submission" date="2024-02" db="EMBL/GenBank/DDBJ databases">
        <title>The Genome Sequence of Enterococcus sp. DIV0159.</title>
        <authorList>
            <person name="Earl A."/>
            <person name="Manson A."/>
            <person name="Gilmore M."/>
            <person name="Sanders J."/>
            <person name="Shea T."/>
            <person name="Howe W."/>
            <person name="Livny J."/>
            <person name="Cuomo C."/>
            <person name="Neafsey D."/>
            <person name="Birren B."/>
        </authorList>
    </citation>
    <scope>NUCLEOTIDE SEQUENCE [LARGE SCALE GENOMIC DNA]</scope>
    <source>
        <strain evidence="5 6">665A</strain>
    </source>
</reference>
<dbReference type="PANTHER" id="PTHR22604">
    <property type="entry name" value="OXIDOREDUCTASES"/>
    <property type="match status" value="1"/>
</dbReference>
<evidence type="ECO:0000256" key="2">
    <source>
        <dbReference type="ARBA" id="ARBA00023002"/>
    </source>
</evidence>
<dbReference type="Gene3D" id="3.30.360.10">
    <property type="entry name" value="Dihydrodipicolinate Reductase, domain 2"/>
    <property type="match status" value="1"/>
</dbReference>
<comment type="similarity">
    <text evidence="1">Belongs to the Gfo/Idh/MocA family.</text>
</comment>
<dbReference type="InterPro" id="IPR036291">
    <property type="entry name" value="NAD(P)-bd_dom_sf"/>
</dbReference>
<dbReference type="SUPFAM" id="SSF55347">
    <property type="entry name" value="Glyceraldehyde-3-phosphate dehydrogenase-like, C-terminal domain"/>
    <property type="match status" value="1"/>
</dbReference>
<dbReference type="EMBL" id="JAFREL020000008">
    <property type="protein sequence ID" value="MEO1773226.1"/>
    <property type="molecule type" value="Genomic_DNA"/>
</dbReference>